<gene>
    <name evidence="2" type="ORF">K458DRAFT_437492</name>
</gene>
<keyword evidence="3" id="KW-1185">Reference proteome</keyword>
<feature type="compositionally biased region" description="Polar residues" evidence="1">
    <location>
        <begin position="163"/>
        <end position="175"/>
    </location>
</feature>
<dbReference type="Proteomes" id="UP000799291">
    <property type="component" value="Unassembled WGS sequence"/>
</dbReference>
<name>A0A6G1IDP3_9PLEO</name>
<feature type="compositionally biased region" description="Basic and acidic residues" evidence="1">
    <location>
        <begin position="217"/>
        <end position="304"/>
    </location>
</feature>
<dbReference type="AlphaFoldDB" id="A0A6G1IDP3"/>
<feature type="region of interest" description="Disordered" evidence="1">
    <location>
        <begin position="160"/>
        <end position="180"/>
    </location>
</feature>
<protein>
    <submittedName>
        <fullName evidence="2">Uncharacterized protein</fullName>
    </submittedName>
</protein>
<dbReference type="EMBL" id="MU005638">
    <property type="protein sequence ID" value="KAF2676218.1"/>
    <property type="molecule type" value="Genomic_DNA"/>
</dbReference>
<proteinExistence type="predicted"/>
<sequence>MLDWRAAGGPVRDLSALCLRLHQAPTSLLQRTVLFLSRVFKRVSFTMGISSKSRYDSVDQFPPEQQKKKFWDPVTILDIINPSRGCLTCVGYAPSCGRRCRNPINSDNRASAFRLLEDLSYIDTSTTDINAKLHQLARLTLCLRFHQSQKNDMVEKWCRKTDQQQTATRNSTNTKIDPDRMEERLKDLEKLLARVLSKAEGADEFIFSSPAGQRYRKQYDRQSAQEEQARKRQEEETRKSREQEREREQKHQQQKREKTEREEKERKKREEEKRRKEEQQARDREAREREERNERIRRRAEQARKERERKAREQAAKEREEWDKVWLHYVLRWDDIKKNSTKGTSEKLREMIPWPVKSGNWRDVSESAVEEFFHKAPPPTTGADKMLAIMKMECLKWHADRIPRMFGMIDSNLAGLFNTVTHVAIKIRAETGRQREQ</sequence>
<evidence type="ECO:0000313" key="2">
    <source>
        <dbReference type="EMBL" id="KAF2676218.1"/>
    </source>
</evidence>
<accession>A0A6G1IDP3</accession>
<evidence type="ECO:0000256" key="1">
    <source>
        <dbReference type="SAM" id="MobiDB-lite"/>
    </source>
</evidence>
<reference evidence="2" key="1">
    <citation type="journal article" date="2020" name="Stud. Mycol.">
        <title>101 Dothideomycetes genomes: a test case for predicting lifestyles and emergence of pathogens.</title>
        <authorList>
            <person name="Haridas S."/>
            <person name="Albert R."/>
            <person name="Binder M."/>
            <person name="Bloem J."/>
            <person name="Labutti K."/>
            <person name="Salamov A."/>
            <person name="Andreopoulos B."/>
            <person name="Baker S."/>
            <person name="Barry K."/>
            <person name="Bills G."/>
            <person name="Bluhm B."/>
            <person name="Cannon C."/>
            <person name="Castanera R."/>
            <person name="Culley D."/>
            <person name="Daum C."/>
            <person name="Ezra D."/>
            <person name="Gonzalez J."/>
            <person name="Henrissat B."/>
            <person name="Kuo A."/>
            <person name="Liang C."/>
            <person name="Lipzen A."/>
            <person name="Lutzoni F."/>
            <person name="Magnuson J."/>
            <person name="Mondo S."/>
            <person name="Nolan M."/>
            <person name="Ohm R."/>
            <person name="Pangilinan J."/>
            <person name="Park H.-J."/>
            <person name="Ramirez L."/>
            <person name="Alfaro M."/>
            <person name="Sun H."/>
            <person name="Tritt A."/>
            <person name="Yoshinaga Y."/>
            <person name="Zwiers L.-H."/>
            <person name="Turgeon B."/>
            <person name="Goodwin S."/>
            <person name="Spatafora J."/>
            <person name="Crous P."/>
            <person name="Grigoriev I."/>
        </authorList>
    </citation>
    <scope>NUCLEOTIDE SEQUENCE</scope>
    <source>
        <strain evidence="2">CBS 122367</strain>
    </source>
</reference>
<dbReference type="OrthoDB" id="8062037at2759"/>
<organism evidence="2 3">
    <name type="scientific">Lentithecium fluviatile CBS 122367</name>
    <dbReference type="NCBI Taxonomy" id="1168545"/>
    <lineage>
        <taxon>Eukaryota</taxon>
        <taxon>Fungi</taxon>
        <taxon>Dikarya</taxon>
        <taxon>Ascomycota</taxon>
        <taxon>Pezizomycotina</taxon>
        <taxon>Dothideomycetes</taxon>
        <taxon>Pleosporomycetidae</taxon>
        <taxon>Pleosporales</taxon>
        <taxon>Massarineae</taxon>
        <taxon>Lentitheciaceae</taxon>
        <taxon>Lentithecium</taxon>
    </lineage>
</organism>
<evidence type="ECO:0000313" key="3">
    <source>
        <dbReference type="Proteomes" id="UP000799291"/>
    </source>
</evidence>
<feature type="region of interest" description="Disordered" evidence="1">
    <location>
        <begin position="214"/>
        <end position="304"/>
    </location>
</feature>